<dbReference type="GO" id="GO:0004867">
    <property type="term" value="F:serine-type endopeptidase inhibitor activity"/>
    <property type="evidence" value="ECO:0007669"/>
    <property type="project" value="UniProtKB-KW"/>
</dbReference>
<evidence type="ECO:0000313" key="5">
    <source>
        <dbReference type="Proteomes" id="UP000604825"/>
    </source>
</evidence>
<evidence type="ECO:0000256" key="1">
    <source>
        <dbReference type="ARBA" id="ARBA00008210"/>
    </source>
</evidence>
<gene>
    <name evidence="4" type="ORF">NCGR_LOCUS35814</name>
</gene>
<reference evidence="4" key="1">
    <citation type="submission" date="2020-10" db="EMBL/GenBank/DDBJ databases">
        <authorList>
            <person name="Han B."/>
            <person name="Lu T."/>
            <person name="Zhao Q."/>
            <person name="Huang X."/>
            <person name="Zhao Y."/>
        </authorList>
    </citation>
    <scope>NUCLEOTIDE SEQUENCE</scope>
</reference>
<dbReference type="InterPro" id="IPR036354">
    <property type="entry name" value="Prot_inh_pot1_sf"/>
</dbReference>
<evidence type="ECO:0000256" key="3">
    <source>
        <dbReference type="ARBA" id="ARBA00022900"/>
    </source>
</evidence>
<name>A0A811PZW7_9POAL</name>
<accession>A0A811PZW7</accession>
<evidence type="ECO:0000256" key="2">
    <source>
        <dbReference type="ARBA" id="ARBA00022690"/>
    </source>
</evidence>
<dbReference type="Pfam" id="PF00280">
    <property type="entry name" value="potato_inhibit"/>
    <property type="match status" value="1"/>
</dbReference>
<organism evidence="4 5">
    <name type="scientific">Miscanthus lutarioriparius</name>
    <dbReference type="NCBI Taxonomy" id="422564"/>
    <lineage>
        <taxon>Eukaryota</taxon>
        <taxon>Viridiplantae</taxon>
        <taxon>Streptophyta</taxon>
        <taxon>Embryophyta</taxon>
        <taxon>Tracheophyta</taxon>
        <taxon>Spermatophyta</taxon>
        <taxon>Magnoliopsida</taxon>
        <taxon>Liliopsida</taxon>
        <taxon>Poales</taxon>
        <taxon>Poaceae</taxon>
        <taxon>PACMAD clade</taxon>
        <taxon>Panicoideae</taxon>
        <taxon>Andropogonodae</taxon>
        <taxon>Andropogoneae</taxon>
        <taxon>Saccharinae</taxon>
        <taxon>Miscanthus</taxon>
    </lineage>
</organism>
<comment type="similarity">
    <text evidence="1">Belongs to the protease inhibitor I13 (potato type I serine protease inhibitor) family.</text>
</comment>
<proteinExistence type="inferred from homology"/>
<dbReference type="AlphaFoldDB" id="A0A811PZW7"/>
<keyword evidence="3" id="KW-0722">Serine protease inhibitor</keyword>
<dbReference type="Gene3D" id="3.30.10.10">
    <property type="entry name" value="Trypsin Inhibitor V, subunit A"/>
    <property type="match status" value="1"/>
</dbReference>
<dbReference type="EMBL" id="CAJGYO010000008">
    <property type="protein sequence ID" value="CAD6252085.1"/>
    <property type="molecule type" value="Genomic_DNA"/>
</dbReference>
<keyword evidence="5" id="KW-1185">Reference proteome</keyword>
<dbReference type="OrthoDB" id="580986at2759"/>
<dbReference type="PANTHER" id="PTHR33091:SF78">
    <property type="match status" value="1"/>
</dbReference>
<dbReference type="InterPro" id="IPR000864">
    <property type="entry name" value="Prot_inh_pot1"/>
</dbReference>
<dbReference type="Proteomes" id="UP000604825">
    <property type="component" value="Unassembled WGS sequence"/>
</dbReference>
<keyword evidence="2" id="KW-0646">Protease inhibitor</keyword>
<sequence>MGDLPSPKPHKTSWPELVGSPYFRAGLIIWFERRDVTVIFFTVSDTPPRGFDPKRVVVFVDANQRVAFTPRIG</sequence>
<dbReference type="SUPFAM" id="SSF54654">
    <property type="entry name" value="CI-2 family of serine protease inhibitors"/>
    <property type="match status" value="1"/>
</dbReference>
<dbReference type="PANTHER" id="PTHR33091">
    <property type="entry name" value="PROTEIN, PUTATIVE, EXPRESSED-RELATED"/>
    <property type="match status" value="1"/>
</dbReference>
<protein>
    <submittedName>
        <fullName evidence="4">Uncharacterized protein</fullName>
    </submittedName>
</protein>
<evidence type="ECO:0000313" key="4">
    <source>
        <dbReference type="EMBL" id="CAD6252085.1"/>
    </source>
</evidence>
<dbReference type="GO" id="GO:0009611">
    <property type="term" value="P:response to wounding"/>
    <property type="evidence" value="ECO:0007669"/>
    <property type="project" value="InterPro"/>
</dbReference>
<comment type="caution">
    <text evidence="4">The sequence shown here is derived from an EMBL/GenBank/DDBJ whole genome shotgun (WGS) entry which is preliminary data.</text>
</comment>